<dbReference type="InterPro" id="IPR004027">
    <property type="entry name" value="SEC_C_motif"/>
</dbReference>
<dbReference type="AlphaFoldDB" id="A0A846QS22"/>
<dbReference type="RefSeq" id="WP_209280221.1">
    <property type="nucleotide sequence ID" value="NZ_JAATJA010000004.1"/>
</dbReference>
<gene>
    <name evidence="2" type="ORF">GGQ74_003029</name>
</gene>
<evidence type="ECO:0000313" key="2">
    <source>
        <dbReference type="EMBL" id="NJB69332.1"/>
    </source>
</evidence>
<dbReference type="SUPFAM" id="SSF54427">
    <property type="entry name" value="NTF2-like"/>
    <property type="match status" value="1"/>
</dbReference>
<sequence>MSIENCPCGSGRAYAECCEPHITGATPAPTAEALMRARYTAFSVGALDYLHDTLSEKKRHLHDPEAVKQWAETSTWLGLEVHGVMGGGENDETGEVDFTATFEQKGVRQQHSELSQFHRENGLWVYADGRVRGNPTVRREEPKIGRNDPCPCGSGRKYKKCCGR</sequence>
<comment type="caution">
    <text evidence="2">The sequence shown here is derived from an EMBL/GenBank/DDBJ whole genome shotgun (WGS) entry which is preliminary data.</text>
</comment>
<reference evidence="2 3" key="1">
    <citation type="submission" date="2020-03" db="EMBL/GenBank/DDBJ databases">
        <title>Genomic Encyclopedia of Type Strains, Phase IV (KMG-IV): sequencing the most valuable type-strain genomes for metagenomic binning, comparative biology and taxonomic classification.</title>
        <authorList>
            <person name="Goeker M."/>
        </authorList>
    </citation>
    <scope>NUCLEOTIDE SEQUENCE [LARGE SCALE GENOMIC DNA]</scope>
    <source>
        <strain evidence="2 3">DSM 24233</strain>
    </source>
</reference>
<name>A0A846QS22_9BACT</name>
<keyword evidence="3" id="KW-1185">Reference proteome</keyword>
<dbReference type="EMBL" id="JAATJA010000004">
    <property type="protein sequence ID" value="NJB69332.1"/>
    <property type="molecule type" value="Genomic_DNA"/>
</dbReference>
<protein>
    <submittedName>
        <fullName evidence="2">SEC-C motif-containing protein</fullName>
    </submittedName>
</protein>
<evidence type="ECO:0000259" key="1">
    <source>
        <dbReference type="Pfam" id="PF17775"/>
    </source>
</evidence>
<organism evidence="2 3">
    <name type="scientific">Desulfobaculum xiamenense</name>
    <dbReference type="NCBI Taxonomy" id="995050"/>
    <lineage>
        <taxon>Bacteria</taxon>
        <taxon>Pseudomonadati</taxon>
        <taxon>Thermodesulfobacteriota</taxon>
        <taxon>Desulfovibrionia</taxon>
        <taxon>Desulfovibrionales</taxon>
        <taxon>Desulfovibrionaceae</taxon>
        <taxon>Desulfobaculum</taxon>
    </lineage>
</organism>
<dbReference type="Pfam" id="PF17775">
    <property type="entry name" value="YchJ_M-like"/>
    <property type="match status" value="1"/>
</dbReference>
<dbReference type="SUPFAM" id="SSF103642">
    <property type="entry name" value="Sec-C motif"/>
    <property type="match status" value="1"/>
</dbReference>
<dbReference type="InterPro" id="IPR048469">
    <property type="entry name" value="YchJ-like_M"/>
</dbReference>
<proteinExistence type="predicted"/>
<dbReference type="InterPro" id="IPR032710">
    <property type="entry name" value="NTF2-like_dom_sf"/>
</dbReference>
<evidence type="ECO:0000313" key="3">
    <source>
        <dbReference type="Proteomes" id="UP000580856"/>
    </source>
</evidence>
<dbReference type="Gene3D" id="3.10.450.50">
    <property type="match status" value="1"/>
</dbReference>
<dbReference type="PANTHER" id="PTHR33747">
    <property type="entry name" value="UPF0225 PROTEIN SCO1677"/>
    <property type="match status" value="1"/>
</dbReference>
<dbReference type="Proteomes" id="UP000580856">
    <property type="component" value="Unassembled WGS sequence"/>
</dbReference>
<dbReference type="PANTHER" id="PTHR33747:SF1">
    <property type="entry name" value="ADENYLATE CYCLASE-ASSOCIATED CAP C-TERMINAL DOMAIN-CONTAINING PROTEIN"/>
    <property type="match status" value="1"/>
</dbReference>
<accession>A0A846QS22</accession>
<feature type="domain" description="YchJ-like middle NTF2-like" evidence="1">
    <location>
        <begin position="30"/>
        <end position="129"/>
    </location>
</feature>
<dbReference type="Pfam" id="PF02810">
    <property type="entry name" value="SEC-C"/>
    <property type="match status" value="2"/>
</dbReference>